<sequence length="169" mass="19255">MTMLHPIITGVCYFMVLVVAVVQCSSHNNFNGPFGKHHSMKNVPSPYGCNRSLGISFPSISLPIVYSTEACDYFDYEFIETNQTIMSWQMINLRRPLEFRYYSRDKNCSGNYSFGAKSAIVQPLNYNAPEQIRLAYGDQTDHMLVLYVTNSSEYAPECQYGLDPSSLQR</sequence>
<feature type="signal peptide" evidence="1">
    <location>
        <begin position="1"/>
        <end position="20"/>
    </location>
</feature>
<dbReference type="EMBL" id="CAJNRF010013414">
    <property type="protein sequence ID" value="CAF2148488.1"/>
    <property type="molecule type" value="Genomic_DNA"/>
</dbReference>
<dbReference type="GO" id="GO:0003993">
    <property type="term" value="F:acid phosphatase activity"/>
    <property type="evidence" value="ECO:0007669"/>
    <property type="project" value="InterPro"/>
</dbReference>
<dbReference type="GO" id="GO:0046872">
    <property type="term" value="F:metal ion binding"/>
    <property type="evidence" value="ECO:0007669"/>
    <property type="project" value="InterPro"/>
</dbReference>
<name>A0A816XLT1_9BILA</name>
<protein>
    <recommendedName>
        <fullName evidence="4">CUB domain-containing protein</fullName>
    </recommendedName>
</protein>
<evidence type="ECO:0000256" key="1">
    <source>
        <dbReference type="SAM" id="SignalP"/>
    </source>
</evidence>
<evidence type="ECO:0000313" key="2">
    <source>
        <dbReference type="EMBL" id="CAF2148488.1"/>
    </source>
</evidence>
<proteinExistence type="predicted"/>
<comment type="caution">
    <text evidence="2">The sequence shown here is derived from an EMBL/GenBank/DDBJ whole genome shotgun (WGS) entry which is preliminary data.</text>
</comment>
<reference evidence="2" key="1">
    <citation type="submission" date="2021-02" db="EMBL/GenBank/DDBJ databases">
        <authorList>
            <person name="Nowell W R."/>
        </authorList>
    </citation>
    <scope>NUCLEOTIDE SEQUENCE</scope>
</reference>
<feature type="chain" id="PRO_5033020771" description="CUB domain-containing protein" evidence="1">
    <location>
        <begin position="21"/>
        <end position="169"/>
    </location>
</feature>
<organism evidence="2 3">
    <name type="scientific">Rotaria magnacalcarata</name>
    <dbReference type="NCBI Taxonomy" id="392030"/>
    <lineage>
        <taxon>Eukaryota</taxon>
        <taxon>Metazoa</taxon>
        <taxon>Spiralia</taxon>
        <taxon>Gnathifera</taxon>
        <taxon>Rotifera</taxon>
        <taxon>Eurotatoria</taxon>
        <taxon>Bdelloidea</taxon>
        <taxon>Philodinida</taxon>
        <taxon>Philodinidae</taxon>
        <taxon>Rotaria</taxon>
    </lineage>
</organism>
<accession>A0A816XLT1</accession>
<dbReference type="SUPFAM" id="SSF49363">
    <property type="entry name" value="Purple acid phosphatase, N-terminal domain"/>
    <property type="match status" value="1"/>
</dbReference>
<dbReference type="AlphaFoldDB" id="A0A816XLT1"/>
<evidence type="ECO:0008006" key="4">
    <source>
        <dbReference type="Google" id="ProtNLM"/>
    </source>
</evidence>
<gene>
    <name evidence="2" type="ORF">WKI299_LOCUS29803</name>
</gene>
<dbReference type="InterPro" id="IPR008963">
    <property type="entry name" value="Purple_acid_Pase-like_N"/>
</dbReference>
<evidence type="ECO:0000313" key="3">
    <source>
        <dbReference type="Proteomes" id="UP000663856"/>
    </source>
</evidence>
<dbReference type="Proteomes" id="UP000663856">
    <property type="component" value="Unassembled WGS sequence"/>
</dbReference>
<keyword evidence="1" id="KW-0732">Signal</keyword>